<dbReference type="Pfam" id="PF05378">
    <property type="entry name" value="Hydant_A_N"/>
    <property type="match status" value="1"/>
</dbReference>
<accession>S2E5Y8</accession>
<organism evidence="3 4">
    <name type="scientific">Candidatus Nitrosarchaeum limnium BG20</name>
    <dbReference type="NCBI Taxonomy" id="859192"/>
    <lineage>
        <taxon>Archaea</taxon>
        <taxon>Nitrososphaerota</taxon>
        <taxon>Nitrososphaeria</taxon>
        <taxon>Nitrosopumilales</taxon>
        <taxon>Nitrosopumilaceae</taxon>
        <taxon>Nitrosarchaeum</taxon>
    </lineage>
</organism>
<dbReference type="GO" id="GO:0006749">
    <property type="term" value="P:glutathione metabolic process"/>
    <property type="evidence" value="ECO:0007669"/>
    <property type="project" value="TreeGrafter"/>
</dbReference>
<dbReference type="GO" id="GO:0005829">
    <property type="term" value="C:cytosol"/>
    <property type="evidence" value="ECO:0007669"/>
    <property type="project" value="TreeGrafter"/>
</dbReference>
<name>S2E5Y8_9ARCH</name>
<dbReference type="GO" id="GO:0017168">
    <property type="term" value="F:5-oxoprolinase (ATP-hydrolyzing) activity"/>
    <property type="evidence" value="ECO:0007669"/>
    <property type="project" value="TreeGrafter"/>
</dbReference>
<evidence type="ECO:0000259" key="2">
    <source>
        <dbReference type="Pfam" id="PF05378"/>
    </source>
</evidence>
<dbReference type="InterPro" id="IPR002821">
    <property type="entry name" value="Hydantoinase_A"/>
</dbReference>
<evidence type="ECO:0000313" key="3">
    <source>
        <dbReference type="EMBL" id="EPA06560.1"/>
    </source>
</evidence>
<dbReference type="AlphaFoldDB" id="S2E5Y8"/>
<dbReference type="Proteomes" id="UP000014065">
    <property type="component" value="Unassembled WGS sequence"/>
</dbReference>
<dbReference type="InterPro" id="IPR043129">
    <property type="entry name" value="ATPase_NBD"/>
</dbReference>
<proteinExistence type="predicted"/>
<dbReference type="InterPro" id="IPR008040">
    <property type="entry name" value="Hydant_A_N"/>
</dbReference>
<protein>
    <submittedName>
        <fullName evidence="3">Hydantoinase/oxoprolinase N-terminal domain protein</fullName>
    </submittedName>
</protein>
<evidence type="ECO:0000313" key="4">
    <source>
        <dbReference type="Proteomes" id="UP000014065"/>
    </source>
</evidence>
<keyword evidence="4" id="KW-1185">Reference proteome</keyword>
<dbReference type="Pfam" id="PF01968">
    <property type="entry name" value="Hydantoinase_A"/>
    <property type="match status" value="1"/>
</dbReference>
<dbReference type="EMBL" id="AHJG01000035">
    <property type="protein sequence ID" value="EPA06560.1"/>
    <property type="molecule type" value="Genomic_DNA"/>
</dbReference>
<dbReference type="PANTHER" id="PTHR11365">
    <property type="entry name" value="5-OXOPROLINASE RELATED"/>
    <property type="match status" value="1"/>
</dbReference>
<dbReference type="SUPFAM" id="SSF53067">
    <property type="entry name" value="Actin-like ATPase domain"/>
    <property type="match status" value="1"/>
</dbReference>
<dbReference type="InterPro" id="IPR045079">
    <property type="entry name" value="Oxoprolinase-like"/>
</dbReference>
<dbReference type="Gene3D" id="3.30.420.40">
    <property type="match status" value="1"/>
</dbReference>
<feature type="domain" description="Hydantoinase A/oxoprolinase" evidence="1">
    <location>
        <begin position="197"/>
        <end position="250"/>
    </location>
</feature>
<feature type="domain" description="Hydantoinase/oxoprolinase N-terminal" evidence="2">
    <location>
        <begin position="8"/>
        <end position="177"/>
    </location>
</feature>
<evidence type="ECO:0000259" key="1">
    <source>
        <dbReference type="Pfam" id="PF01968"/>
    </source>
</evidence>
<dbReference type="PANTHER" id="PTHR11365:SF23">
    <property type="entry name" value="HYPOTHETICAL 5-OXOPROLINASE (EUROFUNG)-RELATED"/>
    <property type="match status" value="1"/>
</dbReference>
<sequence length="261" mass="27853">MSDKRRIRVGIDVGGTFTKAVAIDVKTGSLLAKSTVPTTHSADKGVSEGIVSALTKIIDETGIGVNDIELISHSTTQAINALLESDTSKVGIIAMGVGPTKKDVIKRTNLQDASINTNQDIKTTHEFLDTSHLISESEVADTINRLKKNGAEVIIATEAFGVDDPSNELFVMNVASKQNIPSTASHEISGIYGLEIRTLTSAVNASVLPKTFQVANYVEEAIHKTGVTAPLMIMKGDGGVTSMDTFRTKPFLPFFQVLPQV</sequence>
<comment type="caution">
    <text evidence="3">The sequence shown here is derived from an EMBL/GenBank/DDBJ whole genome shotgun (WGS) entry which is preliminary data.</text>
</comment>
<gene>
    <name evidence="3" type="ORF">BG20_I1138</name>
</gene>
<reference evidence="3 4" key="1">
    <citation type="journal article" date="2012" name="J. Bacteriol.">
        <title>Genome Sequence of "Candidatus Nitrosoarchaeum limnia" BG20, a Low-Salinity Ammonia-Oxidizing Archaeon from the San Francisco Bay Estuary.</title>
        <authorList>
            <person name="Mosier A.C."/>
            <person name="Allen E.E."/>
            <person name="Kim M."/>
            <person name="Ferriera S."/>
            <person name="Francis C.A."/>
        </authorList>
    </citation>
    <scope>NUCLEOTIDE SEQUENCE [LARGE SCALE GENOMIC DNA]</scope>
    <source>
        <strain evidence="3 4">BG20</strain>
    </source>
</reference>
<dbReference type="PATRIC" id="fig|859192.6.peg.295"/>